<dbReference type="HAMAP" id="MF_01848">
    <property type="entry name" value="23SrRNA_methyltr_F"/>
    <property type="match status" value="1"/>
</dbReference>
<dbReference type="KEGG" id="upv:EJN92_07135"/>
<proteinExistence type="inferred from homology"/>
<evidence type="ECO:0000256" key="4">
    <source>
        <dbReference type="ARBA" id="ARBA00022679"/>
    </source>
</evidence>
<gene>
    <name evidence="6 8" type="primary">rlmF</name>
    <name evidence="8" type="ORF">EJN92_07135</name>
</gene>
<keyword evidence="3 6" id="KW-0489">Methyltransferase</keyword>
<comment type="function">
    <text evidence="6">Specifically methylates the adenine in position 1618 of 23S rRNA.</text>
</comment>
<dbReference type="SUPFAM" id="SSF53335">
    <property type="entry name" value="S-adenosyl-L-methionine-dependent methyltransferases"/>
    <property type="match status" value="1"/>
</dbReference>
<comment type="catalytic activity">
    <reaction evidence="6">
        <text>adenosine(1618) in 23S rRNA + S-adenosyl-L-methionine = N(6)-methyladenosine(1618) in 23S rRNA + S-adenosyl-L-homocysteine + H(+)</text>
        <dbReference type="Rhea" id="RHEA:16497"/>
        <dbReference type="Rhea" id="RHEA-COMP:10229"/>
        <dbReference type="Rhea" id="RHEA-COMP:10231"/>
        <dbReference type="ChEBI" id="CHEBI:15378"/>
        <dbReference type="ChEBI" id="CHEBI:57856"/>
        <dbReference type="ChEBI" id="CHEBI:59789"/>
        <dbReference type="ChEBI" id="CHEBI:74411"/>
        <dbReference type="ChEBI" id="CHEBI:74449"/>
        <dbReference type="EC" id="2.1.1.181"/>
    </reaction>
</comment>
<dbReference type="PANTHER" id="PTHR13393">
    <property type="entry name" value="SAM-DEPENDENT METHYLTRANSFERASE"/>
    <property type="match status" value="1"/>
</dbReference>
<name>A0A3Q9BU30_9BURK</name>
<keyword evidence="2 6" id="KW-0698">rRNA processing</keyword>
<evidence type="ECO:0000313" key="9">
    <source>
        <dbReference type="Proteomes" id="UP000275663"/>
    </source>
</evidence>
<accession>A0A3Q9BU30</accession>
<keyword evidence="1 6" id="KW-0963">Cytoplasm</keyword>
<dbReference type="Gene3D" id="3.40.50.150">
    <property type="entry name" value="Vaccinia Virus protein VP39"/>
    <property type="match status" value="1"/>
</dbReference>
<dbReference type="CDD" id="cd02440">
    <property type="entry name" value="AdoMet_MTases"/>
    <property type="match status" value="1"/>
</dbReference>
<evidence type="ECO:0000256" key="1">
    <source>
        <dbReference type="ARBA" id="ARBA00022490"/>
    </source>
</evidence>
<dbReference type="InterPro" id="IPR016909">
    <property type="entry name" value="rRNA_lsu_MeTfrase_F"/>
</dbReference>
<protein>
    <recommendedName>
        <fullName evidence="6">Ribosomal RNA large subunit methyltransferase F</fullName>
        <ecNumber evidence="6">2.1.1.181</ecNumber>
    </recommendedName>
    <alternativeName>
        <fullName evidence="6">23S rRNA mA1618 methyltransferase</fullName>
    </alternativeName>
    <alternativeName>
        <fullName evidence="6">rRNA adenine N-6-methyltransferase</fullName>
    </alternativeName>
</protein>
<keyword evidence="9" id="KW-1185">Reference proteome</keyword>
<organism evidence="8 9">
    <name type="scientific">Undibacterium parvum</name>
    <dbReference type="NCBI Taxonomy" id="401471"/>
    <lineage>
        <taxon>Bacteria</taxon>
        <taxon>Pseudomonadati</taxon>
        <taxon>Pseudomonadota</taxon>
        <taxon>Betaproteobacteria</taxon>
        <taxon>Burkholderiales</taxon>
        <taxon>Oxalobacteraceae</taxon>
        <taxon>Undibacterium</taxon>
    </lineage>
</organism>
<evidence type="ECO:0000256" key="2">
    <source>
        <dbReference type="ARBA" id="ARBA00022552"/>
    </source>
</evidence>
<dbReference type="InterPro" id="IPR010286">
    <property type="entry name" value="METTL16/RlmF"/>
</dbReference>
<evidence type="ECO:0000256" key="7">
    <source>
        <dbReference type="SAM" id="MobiDB-lite"/>
    </source>
</evidence>
<reference evidence="8 9" key="1">
    <citation type="journal article" date="2011" name="Int. J. Syst. Evol. Microbiol.">
        <title>Description of Undibacterium oligocarboniphilum sp. nov., isolated from purified water, and Undibacterium pigrum strain CCUG 49012 as the type strain of Undibacterium parvum sp. nov., and emended descriptions of the genus Undibacterium and the species Undibacterium pigrum.</title>
        <authorList>
            <person name="Eder W."/>
            <person name="Wanner G."/>
            <person name="Ludwig W."/>
            <person name="Busse H.J."/>
            <person name="Ziemke-Kageler F."/>
            <person name="Lang E."/>
        </authorList>
    </citation>
    <scope>NUCLEOTIDE SEQUENCE [LARGE SCALE GENOMIC DNA]</scope>
    <source>
        <strain evidence="8 9">DSM 23061</strain>
    </source>
</reference>
<keyword evidence="4 6" id="KW-0808">Transferase</keyword>
<dbReference type="InterPro" id="IPR029063">
    <property type="entry name" value="SAM-dependent_MTases_sf"/>
</dbReference>
<dbReference type="GO" id="GO:0070475">
    <property type="term" value="P:rRNA base methylation"/>
    <property type="evidence" value="ECO:0007669"/>
    <property type="project" value="TreeGrafter"/>
</dbReference>
<dbReference type="OrthoDB" id="1115728at2"/>
<comment type="similarity">
    <text evidence="6">Belongs to the methyltransferase superfamily. METTL16/RlmF family.</text>
</comment>
<dbReference type="Proteomes" id="UP000275663">
    <property type="component" value="Chromosome"/>
</dbReference>
<evidence type="ECO:0000313" key="8">
    <source>
        <dbReference type="EMBL" id="AZP14469.1"/>
    </source>
</evidence>
<feature type="region of interest" description="Disordered" evidence="7">
    <location>
        <begin position="1"/>
        <end position="29"/>
    </location>
</feature>
<evidence type="ECO:0000256" key="5">
    <source>
        <dbReference type="ARBA" id="ARBA00022691"/>
    </source>
</evidence>
<sequence length="331" mass="36272">MRPKPTSAVSSKPCAASTTNPTGKLHTRNRHQGRYDFARLILAEPALKQFVNLNAHGEQGIDFADASAVKTLNRALLQDSYEIKGWDIPENTLCPPVPGRADYVHYLADLLAGSNRGKIPKKSGVQVLDIGTGANLIYPLLGASEYAWQFAAADINPASLANAQIILDANPKLAQQIELRLQASANAIFKGVVAEDEWFDLSMCNPPFHSSLAEAREGTQRKWQNLGKSAKQSDTALNFGGQDAELWCPGGELAFIQRMIKESTQIATRCFWFTTLVSKSASLPGIYAALKQANVVTQKTISMTQGQKQSRFVAWTFLNPAQQAAWAKLRW</sequence>
<dbReference type="GO" id="GO:0005737">
    <property type="term" value="C:cytoplasm"/>
    <property type="evidence" value="ECO:0007669"/>
    <property type="project" value="UniProtKB-SubCell"/>
</dbReference>
<dbReference type="GO" id="GO:0052907">
    <property type="term" value="F:23S rRNA (adenine(1618)-N(6))-methyltransferase activity"/>
    <property type="evidence" value="ECO:0007669"/>
    <property type="project" value="UniProtKB-EC"/>
</dbReference>
<dbReference type="PANTHER" id="PTHR13393:SF0">
    <property type="entry name" value="RNA N6-ADENOSINE-METHYLTRANSFERASE METTL16"/>
    <property type="match status" value="1"/>
</dbReference>
<evidence type="ECO:0000256" key="3">
    <source>
        <dbReference type="ARBA" id="ARBA00022603"/>
    </source>
</evidence>
<dbReference type="EC" id="2.1.1.181" evidence="6"/>
<dbReference type="NCBIfam" id="NF008725">
    <property type="entry name" value="PRK11727.1"/>
    <property type="match status" value="1"/>
</dbReference>
<dbReference type="EMBL" id="CP034464">
    <property type="protein sequence ID" value="AZP14469.1"/>
    <property type="molecule type" value="Genomic_DNA"/>
</dbReference>
<keyword evidence="5 6" id="KW-0949">S-adenosyl-L-methionine</keyword>
<evidence type="ECO:0000256" key="6">
    <source>
        <dbReference type="HAMAP-Rule" id="MF_01848"/>
    </source>
</evidence>
<dbReference type="Pfam" id="PF05971">
    <property type="entry name" value="Methyltransf_10"/>
    <property type="match status" value="1"/>
</dbReference>
<dbReference type="PIRSF" id="PIRSF029038">
    <property type="entry name" value="Mtase_YbiN_prd"/>
    <property type="match status" value="1"/>
</dbReference>
<dbReference type="AlphaFoldDB" id="A0A3Q9BU30"/>
<comment type="subcellular location">
    <subcellularLocation>
        <location evidence="6">Cytoplasm</location>
    </subcellularLocation>
</comment>